<reference evidence="1 2" key="1">
    <citation type="submission" date="2013-08" db="EMBL/GenBank/DDBJ databases">
        <authorList>
            <person name="Huang J."/>
            <person name="Wang G."/>
        </authorList>
    </citation>
    <scope>NUCLEOTIDE SEQUENCE [LARGE SCALE GENOMIC DNA]</scope>
    <source>
        <strain evidence="1 2">BH030004</strain>
    </source>
</reference>
<organism evidence="1 2">
    <name type="scientific">Pontibacillus marinus BH030004 = DSM 16465</name>
    <dbReference type="NCBI Taxonomy" id="1385511"/>
    <lineage>
        <taxon>Bacteria</taxon>
        <taxon>Bacillati</taxon>
        <taxon>Bacillota</taxon>
        <taxon>Bacilli</taxon>
        <taxon>Bacillales</taxon>
        <taxon>Bacillaceae</taxon>
        <taxon>Pontibacillus</taxon>
    </lineage>
</organism>
<dbReference type="Pfam" id="PF10720">
    <property type="entry name" value="DUF2515"/>
    <property type="match status" value="1"/>
</dbReference>
<accession>A0A0A5G8S6</accession>
<proteinExistence type="predicted"/>
<dbReference type="Proteomes" id="UP000030403">
    <property type="component" value="Unassembled WGS sequence"/>
</dbReference>
<evidence type="ECO:0000313" key="1">
    <source>
        <dbReference type="EMBL" id="KGX89536.1"/>
    </source>
</evidence>
<dbReference type="eggNOG" id="ENOG502Z80Z">
    <property type="taxonomic scope" value="Bacteria"/>
</dbReference>
<gene>
    <name evidence="1" type="ORF">N783_05370</name>
</gene>
<comment type="caution">
    <text evidence="1">The sequence shown here is derived from an EMBL/GenBank/DDBJ whole genome shotgun (WGS) entry which is preliminary data.</text>
</comment>
<dbReference type="InterPro" id="IPR019658">
    <property type="entry name" value="DUF2515"/>
</dbReference>
<name>A0A0A5G8S6_9BACI</name>
<dbReference type="RefSeq" id="WP_051255004.1">
    <property type="nucleotide sequence ID" value="NZ_AULJ01000012.1"/>
</dbReference>
<dbReference type="AlphaFoldDB" id="A0A0A5G8S6"/>
<keyword evidence="2" id="KW-1185">Reference proteome</keyword>
<protein>
    <recommendedName>
        <fullName evidence="3">DUF2515 domain-containing protein</fullName>
    </recommendedName>
</protein>
<sequence>MIRFFNVMKKNTKDISPFKEALHDHQLHTSPTLSPKDKHLLKTIQDKTQLLNKNNIMRTKAYLDYYQKHPEIQWSLLAHMVSRNAGWNMTDLKGEFLPKLLSPKEQNDFFHMLERGNWLIFQDAFPQLLLYEESKRKQKSLFYLLPYFGVSVFMKAMWEHFWKEPNQELLSIALIINEQHYIEDRVIQNPTYQQSVLDILEFQLQDVLSMNQMLFPCEENNEIKLVGATVHHFASLYKRIEFGKSLYTLLFSDKLPFISKWAKNKVHTGSRQDYWSNVFQDKKEAVPGVSYPPRFKNCSISYNYPRFYSPQLSHVWKKVHHTSPQIGDWYHDEAVVDLLNMKGIPFTGEIKPQYCETLERLDLIVSTKNLIFPKR</sequence>
<dbReference type="STRING" id="1385511.GCA_000425225_01187"/>
<evidence type="ECO:0000313" key="2">
    <source>
        <dbReference type="Proteomes" id="UP000030403"/>
    </source>
</evidence>
<evidence type="ECO:0008006" key="3">
    <source>
        <dbReference type="Google" id="ProtNLM"/>
    </source>
</evidence>
<dbReference type="EMBL" id="AVPF01000014">
    <property type="protein sequence ID" value="KGX89536.1"/>
    <property type="molecule type" value="Genomic_DNA"/>
</dbReference>